<evidence type="ECO:0000256" key="2">
    <source>
        <dbReference type="ARBA" id="ARBA00011902"/>
    </source>
</evidence>
<keyword evidence="3" id="KW-1003">Cell membrane</keyword>
<dbReference type="EMBL" id="SSOB01000007">
    <property type="protein sequence ID" value="THF82259.1"/>
    <property type="molecule type" value="Genomic_DNA"/>
</dbReference>
<dbReference type="GO" id="GO:0005524">
    <property type="term" value="F:ATP binding"/>
    <property type="evidence" value="ECO:0007669"/>
    <property type="project" value="UniProtKB-KW"/>
</dbReference>
<evidence type="ECO:0000256" key="9">
    <source>
        <dbReference type="ARBA" id="ARBA00022840"/>
    </source>
</evidence>
<evidence type="ECO:0000256" key="14">
    <source>
        <dbReference type="ARBA" id="ARBA00023170"/>
    </source>
</evidence>
<evidence type="ECO:0000256" key="3">
    <source>
        <dbReference type="ARBA" id="ARBA00022475"/>
    </source>
</evidence>
<evidence type="ECO:0000256" key="11">
    <source>
        <dbReference type="ARBA" id="ARBA00023136"/>
    </source>
</evidence>
<feature type="domain" description="ALK/LTK-like glycine-rich" evidence="17">
    <location>
        <begin position="1458"/>
        <end position="1596"/>
    </location>
</feature>
<evidence type="ECO:0000256" key="12">
    <source>
        <dbReference type="ARBA" id="ARBA00023137"/>
    </source>
</evidence>
<reference evidence="18 19" key="1">
    <citation type="submission" date="2019-04" db="EMBL/GenBank/DDBJ databases">
        <title>Cohnella sp. nov. isolated from preserved vegetables.</title>
        <authorList>
            <person name="Lin S.-Y."/>
            <person name="Hung M.-H."/>
            <person name="Young C.-C."/>
        </authorList>
    </citation>
    <scope>NUCLEOTIDE SEQUENCE [LARGE SCALE GENOMIC DNA]</scope>
    <source>
        <strain evidence="18 19">CC-MHH1044</strain>
    </source>
</reference>
<evidence type="ECO:0000256" key="4">
    <source>
        <dbReference type="ARBA" id="ARBA00022679"/>
    </source>
</evidence>
<dbReference type="OrthoDB" id="2480873at2"/>
<dbReference type="Pfam" id="PF12810">
    <property type="entry name" value="ALK_LTK_GRD"/>
    <property type="match status" value="2"/>
</dbReference>
<evidence type="ECO:0000256" key="7">
    <source>
        <dbReference type="ARBA" id="ARBA00022741"/>
    </source>
</evidence>
<proteinExistence type="predicted"/>
<comment type="subcellular location">
    <subcellularLocation>
        <location evidence="1">Cell membrane</location>
        <topology evidence="1">Single-pass type I membrane protein</topology>
    </subcellularLocation>
</comment>
<keyword evidence="8" id="KW-0418">Kinase</keyword>
<gene>
    <name evidence="18" type="ORF">E6C55_07730</name>
</gene>
<feature type="region of interest" description="Disordered" evidence="16">
    <location>
        <begin position="1537"/>
        <end position="1562"/>
    </location>
</feature>
<organism evidence="18 19">
    <name type="scientific">Cohnella fermenti</name>
    <dbReference type="NCBI Taxonomy" id="2565925"/>
    <lineage>
        <taxon>Bacteria</taxon>
        <taxon>Bacillati</taxon>
        <taxon>Bacillota</taxon>
        <taxon>Bacilli</taxon>
        <taxon>Bacillales</taxon>
        <taxon>Paenibacillaceae</taxon>
        <taxon>Cohnella</taxon>
    </lineage>
</organism>
<keyword evidence="9" id="KW-0067">ATP-binding</keyword>
<evidence type="ECO:0000256" key="1">
    <source>
        <dbReference type="ARBA" id="ARBA00004251"/>
    </source>
</evidence>
<evidence type="ECO:0000256" key="13">
    <source>
        <dbReference type="ARBA" id="ARBA00023157"/>
    </source>
</evidence>
<evidence type="ECO:0000256" key="8">
    <source>
        <dbReference type="ARBA" id="ARBA00022777"/>
    </source>
</evidence>
<keyword evidence="13" id="KW-1015">Disulfide bond</keyword>
<comment type="caution">
    <text evidence="18">The sequence shown here is derived from an EMBL/GenBank/DDBJ whole genome shotgun (WGS) entry which is preliminary data.</text>
</comment>
<feature type="region of interest" description="Disordered" evidence="16">
    <location>
        <begin position="1478"/>
        <end position="1504"/>
    </location>
</feature>
<evidence type="ECO:0000259" key="17">
    <source>
        <dbReference type="Pfam" id="PF12810"/>
    </source>
</evidence>
<sequence>MYRFYGLFVSIIIVITTCIPLTIDSVSAAEIVTSDSTKPYPTGAWFEDGKLVFVTYNQKASSSIRYETTGFYLRTGTACTSQASTAQCKPATGGASQYLELPLSLFDVSDDVSECSYYYWTNCNNNIVVSKFTMSRAVLEEKMLGHALFRSYEDGMTVYMNSILTVKGPTANAGKIYTQSRDDSSGKGIYDAESWANPSYFRNYYDKPVTFYASYPIIVRSVLESNQDIKIKDDRQIMSAYGPPNDINYTTGYWPAGSYSKSLTADGKGVILDSTITSGGVTYTLKCSYLTYVRDPKRTTCGDTAAQAKPSWMTDSSVTERNPAAYIGGTYVMAVYSTADCDCVAQTTLPTKAEISGEVPATSTTIGQKVTVQVNLSQTADPTSLEKWKAWSSDKTNFTIRIKLWRSDNPAAENTSNTGAPPSWSTLSLLTPDTAISVTQAQLISYLSGGAASQILYYDDLTNYPIPEGGKISFLYNASVYITAKDKSGNTITKQCAVPSQSVDITWNRPVKDKPEVGHFTSVPKYFSEIKEGSPQLTGTGSNETFDAMSGTPTTRSLYFASGGSEFIVDIQVEYVPQVTQTRTYKSQYTAVVNGWAMEKITGSAAHDSVPSQPEARTKVDSCAAPYTESVTLQSAKHVTKAAVPCSGDPCVGGEPEESHMDYWWVQGGYDSHTVGGESDSWTQTVTFDYMKINKAAVWKLEKSKVDGMTTLVKTNEVTASVTQGDPTIFYNIASSNTSAAGRLRYSLEPNQHDAVVWQEGNSDNCLSNSITAGPVVEQTRFKERREKSVNVTAVSDFLILQTSQGDQSVMYFQKQSNTAKTTEQLDVPTTDFDTMWTNNALSAAKWDPKTTIKVGSYNGNFSTPANKYSGGASGTVATIFDTLPAGLVRPSRPSPYMRVMATGLDVPDTLANGEYLTGDASVFYTLMFPPYNPDHQSIAYNTGMNSRYSDNGQEFASAYSASHQKVNNVVIHDPVSVQNATVISLPASLDQRTTASKAIGGNTQEAVAEYERVLNPAYRQNLIANPDAEYANVDGTAAGWNTYRNSGSASDIAYTTRANDPDWTIAGTRSFEVFSLATSTATGGYWKDIPVKPNTKYKFDADVSCHRCTGGTVLDYYTAGKAAAGGGLGKTSYVTATSSPVHQSYEFTTPSNVSYVRVHLYKGPNASTAYPYDYLFVDNLSLVNVNEQEFVEVEPVAMTQEVANPDYVPAQSTAGTTRTFDYTGGVQTFTAPSTGTYTLEVWGAEGGRTYYNTVGNYGMPGLGGYAKGEVSLAAGQQLDVYVGGAGGQGANGGWNGGGKGTEAYTTSTGGGATDIRMQGTSPTTLYQWDFVNSTLGFTSGTSAIHAGTNVLDVNISSPDGYFYSPLFSTITGEAGDIIEIRLKNVSSGTAGQVYFSYGGGMSESRMVSFTMSANDSDYQMYQIDPNAGSGWGGGLVNYLRFDLANGASSGIVYVDYIKIRRTNSLGDRLIVAGGGGGTEYDGQSSTLRSGAGGGESGGRGLPNAGSYPNCPGYGGTQTAGGAGGACGSGSNAGSFGQGGAAGPQHSGGGGGGWYGGGSGGQDGGGGGGSGYIGGVSNGTMASGVQSGNGKAIITLPSSATDAVGSPTRIITVLVGGADTSPPADAYMLQPIAVDPNSGAGGFTPGNFVLLDYGFQMYFPNTGDFYGNGQWGWPATTATRGKGFTDGMDTTEWTKAKYVKFAFNVIYDGTLYKANQWISLPVAQTMFDFYVPLANREKISALVEWKSMAINAAGEDGTTTTNKARYGNLAAKHSTNKKYEVDVVGRIGNMAIEDTGDFRFSNLFKQPVVPTQWLVNNLVKRVNPNAQNQIVGDTVDIRGQLAAAGTDYLNTWGLLSHLEQSPITFPLSAEKNNIAALRKQPLRLGYEVLTDIQTIGNYYSKLQIIPYYYHLNLKTGKILPVDIYMNVNGQYKRINKFGALASGGSASDGYANPVKLNWDSQAKRRNVSDAESELTSRVAALFAQTGGDSQTGKAAEPSGIYTYGTSQLLQLTGRNRTFIGQDATYGDDKNPGNSLSLLEYAMQAQRWHYSFLLPSSAVAVESGQPVTKSNIEALRTNTGVLVLAADILAVGDTYTLHYKGNGNGTLNLAGTSWSLSKIDYPVVAVYSAHKSSADDLEVSGTH</sequence>
<protein>
    <recommendedName>
        <fullName evidence="2">receptor protein-tyrosine kinase</fullName>
        <ecNumber evidence="2">2.7.10.1</ecNumber>
    </recommendedName>
</protein>
<evidence type="ECO:0000256" key="16">
    <source>
        <dbReference type="SAM" id="MobiDB-lite"/>
    </source>
</evidence>
<keyword evidence="12" id="KW-0829">Tyrosine-protein kinase</keyword>
<dbReference type="Proteomes" id="UP000310636">
    <property type="component" value="Unassembled WGS sequence"/>
</dbReference>
<feature type="compositionally biased region" description="Gly residues" evidence="16">
    <location>
        <begin position="1491"/>
        <end position="1501"/>
    </location>
</feature>
<name>A0A4S4C4X4_9BACL</name>
<keyword evidence="11" id="KW-0472">Membrane</keyword>
<evidence type="ECO:0000256" key="6">
    <source>
        <dbReference type="ARBA" id="ARBA00022729"/>
    </source>
</evidence>
<keyword evidence="7" id="KW-0547">Nucleotide-binding</keyword>
<dbReference type="InterPro" id="IPR055163">
    <property type="entry name" value="ALK/LTK-like_GRD"/>
</dbReference>
<dbReference type="GO" id="GO:0004714">
    <property type="term" value="F:transmembrane receptor protein tyrosine kinase activity"/>
    <property type="evidence" value="ECO:0007669"/>
    <property type="project" value="UniProtKB-EC"/>
</dbReference>
<evidence type="ECO:0000313" key="19">
    <source>
        <dbReference type="Proteomes" id="UP000310636"/>
    </source>
</evidence>
<dbReference type="EC" id="2.7.10.1" evidence="2"/>
<dbReference type="GO" id="GO:0005886">
    <property type="term" value="C:plasma membrane"/>
    <property type="evidence" value="ECO:0007669"/>
    <property type="project" value="UniProtKB-SubCell"/>
</dbReference>
<keyword evidence="6" id="KW-0732">Signal</keyword>
<keyword evidence="19" id="KW-1185">Reference proteome</keyword>
<keyword evidence="14" id="KW-0675">Receptor</keyword>
<evidence type="ECO:0000256" key="5">
    <source>
        <dbReference type="ARBA" id="ARBA00022692"/>
    </source>
</evidence>
<evidence type="ECO:0000313" key="18">
    <source>
        <dbReference type="EMBL" id="THF82259.1"/>
    </source>
</evidence>
<evidence type="ECO:0000256" key="10">
    <source>
        <dbReference type="ARBA" id="ARBA00022989"/>
    </source>
</evidence>
<accession>A0A4S4C4X4</accession>
<dbReference type="Gene3D" id="2.60.120.260">
    <property type="entry name" value="Galactose-binding domain-like"/>
    <property type="match status" value="1"/>
</dbReference>
<evidence type="ECO:0000256" key="15">
    <source>
        <dbReference type="ARBA" id="ARBA00023180"/>
    </source>
</evidence>
<keyword evidence="4" id="KW-0808">Transferase</keyword>
<feature type="domain" description="ALK/LTK-like glycine-rich" evidence="17">
    <location>
        <begin position="1234"/>
        <end position="1447"/>
    </location>
</feature>
<keyword evidence="15" id="KW-0325">Glycoprotein</keyword>
<keyword evidence="5" id="KW-0812">Transmembrane</keyword>
<keyword evidence="10" id="KW-1133">Transmembrane helix</keyword>